<comment type="caution">
    <text evidence="2">The sequence shown here is derived from an EMBL/GenBank/DDBJ whole genome shotgun (WGS) entry which is preliminary data.</text>
</comment>
<organism evidence="2 3">
    <name type="scientific">Mycena belliarum</name>
    <dbReference type="NCBI Taxonomy" id="1033014"/>
    <lineage>
        <taxon>Eukaryota</taxon>
        <taxon>Fungi</taxon>
        <taxon>Dikarya</taxon>
        <taxon>Basidiomycota</taxon>
        <taxon>Agaricomycotina</taxon>
        <taxon>Agaricomycetes</taxon>
        <taxon>Agaricomycetidae</taxon>
        <taxon>Agaricales</taxon>
        <taxon>Marasmiineae</taxon>
        <taxon>Mycenaceae</taxon>
        <taxon>Mycena</taxon>
    </lineage>
</organism>
<dbReference type="InterPro" id="IPR046798">
    <property type="entry name" value="2OG-FeII_Oxy_6"/>
</dbReference>
<dbReference type="AlphaFoldDB" id="A0AAD6UBB5"/>
<feature type="domain" description="Tet-like 2OG-Fe(II) oxygenase" evidence="1">
    <location>
        <begin position="7"/>
        <end position="187"/>
    </location>
</feature>
<evidence type="ECO:0000313" key="2">
    <source>
        <dbReference type="EMBL" id="KAJ7092060.1"/>
    </source>
</evidence>
<evidence type="ECO:0000313" key="3">
    <source>
        <dbReference type="Proteomes" id="UP001222325"/>
    </source>
</evidence>
<name>A0AAD6UBB5_9AGAR</name>
<reference evidence="2" key="1">
    <citation type="submission" date="2023-03" db="EMBL/GenBank/DDBJ databases">
        <title>Massive genome expansion in bonnet fungi (Mycena s.s.) driven by repeated elements and novel gene families across ecological guilds.</title>
        <authorList>
            <consortium name="Lawrence Berkeley National Laboratory"/>
            <person name="Harder C.B."/>
            <person name="Miyauchi S."/>
            <person name="Viragh M."/>
            <person name="Kuo A."/>
            <person name="Thoen E."/>
            <person name="Andreopoulos B."/>
            <person name="Lu D."/>
            <person name="Skrede I."/>
            <person name="Drula E."/>
            <person name="Henrissat B."/>
            <person name="Morin E."/>
            <person name="Kohler A."/>
            <person name="Barry K."/>
            <person name="LaButti K."/>
            <person name="Morin E."/>
            <person name="Salamov A."/>
            <person name="Lipzen A."/>
            <person name="Mereny Z."/>
            <person name="Hegedus B."/>
            <person name="Baldrian P."/>
            <person name="Stursova M."/>
            <person name="Weitz H."/>
            <person name="Taylor A."/>
            <person name="Grigoriev I.V."/>
            <person name="Nagy L.G."/>
            <person name="Martin F."/>
            <person name="Kauserud H."/>
        </authorList>
    </citation>
    <scope>NUCLEOTIDE SEQUENCE</scope>
    <source>
        <strain evidence="2">CBHHK173m</strain>
    </source>
</reference>
<protein>
    <recommendedName>
        <fullName evidence="1">Tet-like 2OG-Fe(II) oxygenase domain-containing protein</fullName>
    </recommendedName>
</protein>
<proteinExistence type="predicted"/>
<sequence>MRPPGPRGIMYGLGWHLSQEQGKSLVNYAPKDKAPKSLEVYMAQNAELPKVAALYRHGLSTLFPGGADMLQGVADRDGVLSFADALDGHSVERPFANSLTVTKCGFCNLQHCDKDHAPIAYGMWFEAKRGVNGKQWSFDSTADHHKTKGGEFLWGAFKAGVDFERLTRGLVEIFWRGELDYHGTLNSVDNEGYTRFGSSIQITSKGVNAMHKIWNVEELARSGHDIQNLAQKSRVTTAQNRVDNATVRIPPILFC</sequence>
<accession>A0AAD6UBB5</accession>
<evidence type="ECO:0000259" key="1">
    <source>
        <dbReference type="Pfam" id="PF20515"/>
    </source>
</evidence>
<dbReference type="Pfam" id="PF20515">
    <property type="entry name" value="2OG-FeII_Oxy_6"/>
    <property type="match status" value="1"/>
</dbReference>
<keyword evidence="3" id="KW-1185">Reference proteome</keyword>
<dbReference type="Proteomes" id="UP001222325">
    <property type="component" value="Unassembled WGS sequence"/>
</dbReference>
<dbReference type="EMBL" id="JARJCN010000019">
    <property type="protein sequence ID" value="KAJ7092060.1"/>
    <property type="molecule type" value="Genomic_DNA"/>
</dbReference>
<gene>
    <name evidence="2" type="ORF">B0H15DRAFT_777690</name>
</gene>